<dbReference type="SUPFAM" id="SSF56801">
    <property type="entry name" value="Acetyl-CoA synthetase-like"/>
    <property type="match status" value="2"/>
</dbReference>
<reference evidence="5" key="1">
    <citation type="submission" date="2021-11" db="EMBL/GenBank/DDBJ databases">
        <title>Description of novel Flavobacterium species.</title>
        <authorList>
            <person name="Saticioglu I.B."/>
            <person name="Ay H."/>
            <person name="Altun S."/>
            <person name="Duman M."/>
        </authorList>
    </citation>
    <scope>NUCLEOTIDE SEQUENCE</scope>
    <source>
        <strain evidence="5">F-65</strain>
    </source>
</reference>
<evidence type="ECO:0000256" key="2">
    <source>
        <dbReference type="ARBA" id="ARBA00022450"/>
    </source>
</evidence>
<dbReference type="Pfam" id="PF00550">
    <property type="entry name" value="PP-binding"/>
    <property type="match status" value="2"/>
</dbReference>
<dbReference type="NCBIfam" id="TIGR01733">
    <property type="entry name" value="AA-adenyl-dom"/>
    <property type="match status" value="2"/>
</dbReference>
<dbReference type="PROSITE" id="PS00455">
    <property type="entry name" value="AMP_BINDING"/>
    <property type="match status" value="1"/>
</dbReference>
<dbReference type="RefSeq" id="WP_229987263.1">
    <property type="nucleotide sequence ID" value="NZ_JAJJMO010000001.1"/>
</dbReference>
<dbReference type="Gene3D" id="1.10.1200.10">
    <property type="entry name" value="ACP-like"/>
    <property type="match status" value="2"/>
</dbReference>
<dbReference type="InterPro" id="IPR009081">
    <property type="entry name" value="PP-bd_ACP"/>
</dbReference>
<dbReference type="SUPFAM" id="SSF47336">
    <property type="entry name" value="ACP-like"/>
    <property type="match status" value="2"/>
</dbReference>
<dbReference type="Gene3D" id="3.40.50.980">
    <property type="match status" value="4"/>
</dbReference>
<dbReference type="PANTHER" id="PTHR45527">
    <property type="entry name" value="NONRIBOSOMAL PEPTIDE SYNTHETASE"/>
    <property type="match status" value="1"/>
</dbReference>
<dbReference type="CDD" id="cd05930">
    <property type="entry name" value="A_NRPS"/>
    <property type="match status" value="2"/>
</dbReference>
<dbReference type="Gene3D" id="2.30.38.10">
    <property type="entry name" value="Luciferase, Domain 3"/>
    <property type="match status" value="2"/>
</dbReference>
<dbReference type="CDD" id="cd19531">
    <property type="entry name" value="LCL_NRPS-like"/>
    <property type="match status" value="1"/>
</dbReference>
<evidence type="ECO:0000256" key="1">
    <source>
        <dbReference type="ARBA" id="ARBA00001957"/>
    </source>
</evidence>
<dbReference type="Gene3D" id="3.30.559.30">
    <property type="entry name" value="Nonribosomal peptide synthetase, condensation domain"/>
    <property type="match status" value="3"/>
</dbReference>
<dbReference type="PANTHER" id="PTHR45527:SF1">
    <property type="entry name" value="FATTY ACID SYNTHASE"/>
    <property type="match status" value="1"/>
</dbReference>
<dbReference type="Pfam" id="PF13193">
    <property type="entry name" value="AMP-binding_C"/>
    <property type="match status" value="2"/>
</dbReference>
<organism evidence="5 6">
    <name type="scientific">Flavobacterium pisciphilum</name>
    <dbReference type="NCBI Taxonomy" id="2893755"/>
    <lineage>
        <taxon>Bacteria</taxon>
        <taxon>Pseudomonadati</taxon>
        <taxon>Bacteroidota</taxon>
        <taxon>Flavobacteriia</taxon>
        <taxon>Flavobacteriales</taxon>
        <taxon>Flavobacteriaceae</taxon>
        <taxon>Flavobacterium</taxon>
    </lineage>
</organism>
<dbReference type="InterPro" id="IPR006162">
    <property type="entry name" value="Ppantetheine_attach_site"/>
</dbReference>
<accession>A0ABS8MP55</accession>
<dbReference type="Pfam" id="PF00668">
    <property type="entry name" value="Condensation"/>
    <property type="match status" value="3"/>
</dbReference>
<dbReference type="PROSITE" id="PS50075">
    <property type="entry name" value="CARRIER"/>
    <property type="match status" value="2"/>
</dbReference>
<keyword evidence="3" id="KW-0597">Phosphoprotein</keyword>
<evidence type="ECO:0000313" key="5">
    <source>
        <dbReference type="EMBL" id="MCC9070531.1"/>
    </source>
</evidence>
<name>A0ABS8MP55_9FLAO</name>
<dbReference type="Proteomes" id="UP001430919">
    <property type="component" value="Unassembled WGS sequence"/>
</dbReference>
<dbReference type="InterPro" id="IPR036736">
    <property type="entry name" value="ACP-like_sf"/>
</dbReference>
<dbReference type="Pfam" id="PF18563">
    <property type="entry name" value="TubC_N"/>
    <property type="match status" value="1"/>
</dbReference>
<proteinExistence type="predicted"/>
<comment type="caution">
    <text evidence="5">The sequence shown here is derived from an EMBL/GenBank/DDBJ whole genome shotgun (WGS) entry which is preliminary data.</text>
</comment>
<comment type="cofactor">
    <cofactor evidence="1">
        <name>pantetheine 4'-phosphate</name>
        <dbReference type="ChEBI" id="CHEBI:47942"/>
    </cofactor>
</comment>
<gene>
    <name evidence="5" type="ORF">LNQ49_02815</name>
</gene>
<feature type="domain" description="Carrier" evidence="4">
    <location>
        <begin position="1021"/>
        <end position="1096"/>
    </location>
</feature>
<dbReference type="SUPFAM" id="SSF52777">
    <property type="entry name" value="CoA-dependent acyltransferases"/>
    <property type="match status" value="6"/>
</dbReference>
<dbReference type="Gene3D" id="1.10.10.1830">
    <property type="entry name" value="Non-ribosomal peptide synthase, adenylation domain"/>
    <property type="match status" value="1"/>
</dbReference>
<evidence type="ECO:0000259" key="4">
    <source>
        <dbReference type="PROSITE" id="PS50075"/>
    </source>
</evidence>
<dbReference type="InterPro" id="IPR023213">
    <property type="entry name" value="CAT-like_dom_sf"/>
</dbReference>
<dbReference type="InterPro" id="IPR025110">
    <property type="entry name" value="AMP-bd_C"/>
</dbReference>
<protein>
    <submittedName>
        <fullName evidence="5">Amino acid adenylation domain-containing protein</fullName>
    </submittedName>
</protein>
<dbReference type="PROSITE" id="PS00012">
    <property type="entry name" value="PHOSPHOPANTETHEINE"/>
    <property type="match status" value="2"/>
</dbReference>
<dbReference type="Pfam" id="PF00501">
    <property type="entry name" value="AMP-binding"/>
    <property type="match status" value="2"/>
</dbReference>
<dbReference type="EMBL" id="JAJJMO010000001">
    <property type="protein sequence ID" value="MCC9070531.1"/>
    <property type="molecule type" value="Genomic_DNA"/>
</dbReference>
<dbReference type="InterPro" id="IPR010071">
    <property type="entry name" value="AA_adenyl_dom"/>
</dbReference>
<dbReference type="NCBIfam" id="NF003417">
    <property type="entry name" value="PRK04813.1"/>
    <property type="match status" value="2"/>
</dbReference>
<keyword evidence="2" id="KW-0596">Phosphopantetheine</keyword>
<keyword evidence="6" id="KW-1185">Reference proteome</keyword>
<dbReference type="InterPro" id="IPR020845">
    <property type="entry name" value="AMP-binding_CS"/>
</dbReference>
<dbReference type="InterPro" id="IPR001242">
    <property type="entry name" value="Condensation_dom"/>
</dbReference>
<dbReference type="Gene3D" id="3.30.559.10">
    <property type="entry name" value="Chloramphenicol acetyltransferase-like domain"/>
    <property type="match status" value="3"/>
</dbReference>
<feature type="domain" description="Carrier" evidence="4">
    <location>
        <begin position="2069"/>
        <end position="2143"/>
    </location>
</feature>
<dbReference type="Gene3D" id="3.30.300.30">
    <property type="match status" value="2"/>
</dbReference>
<dbReference type="InterPro" id="IPR044894">
    <property type="entry name" value="TubC_N_sf"/>
</dbReference>
<sequence>MEILNKLKSLGIILNAQNGKLDISAPKGALTPDLIEEIKANKEDLIRMFSAFSHIAKAPEQEYYPLTASQHRMWVLSQFEGGSLAYNMPLTVKFTGNIDLVKLERSFQILIEQYEILRTYFKTNEEGEVHQYVVPMHTVDFKIERKDFGNQINPDHSVYEYLLQKNNEVFNLEQAPLLKSSIIRLSNDIHIFFLSMHHIIGDGWSIQLLVSKIITIYNSLVQEKEINLPELKIQYKDYAVWLNNEIGKEKQKFSEKYWLNQFSGELPVLDLPSFKTRPTVKTYNGNNCSYLFSKQILDQIQSFSKARDVTLFMTLMTGVKTLLYKYSSQTDLIIGTPIAGREHPDLEQQIGLFLNTLAIRTRITENQSFLELLKAEKTILLEAYEHQTYPFDELVDKLNLKHDRSRSTLFDIMIVLQNQSQLSNLSNEESVKDLKVEGYGKGTNSSKFDIEFIFTESEEGLALNIIYNTDVYEFSQINQIFSHLENIFIQALKNPNVLLQEIDYVSQEEKNHLLFGLNDTLVDYPKDKTIVKLFEEQAQKTPDNIAIIFEDKEITYRALEEQSNQLAHYLKDFYAIQPNDLVGILLDRSERMIVCIFAILKSGGAYVPIDTTYPKDRITYIIKDGNLKTCLDENEFQKFKNLQENYSKTNDIVTAKTQNLAYCIYTSGSTGNPKGVLNHHAGLYNRLMWMKDYLEVTEKDVFLQKTPYTFDVSVWELILPFITGSTLVIAKPDGHKDPYYLQNVIEEKRVSIIHFVPSMLGVFLLENTTVSASSLSHIVCSGEELPAVMAYNCKEKFPKTRLHNLYGPTEAAIDVTAIDLTNVDTIREGVSIGKPIANTKIYIVNDAFQLQPMGVAGELLISGIQVAKGYLNLNQLTQERFIPDPFREGYYVYRTGDIAQWKPDGTIQYIGRIDNQVKIRGNRIELGEVEKATMDYPGIKKVVVTTKEINSEKKLVAYYLQEQEIDKAAMRNYLQQKLPEYMVPGFYVVLENVPLTSSGKIDKKALPEIIGEDLIRKEYVAPSNETERKITEIWQDVLGVERIGITDNFFELGGDSIRSIRILSRINKELGLNYKLADIYALLSIKELLSIQLERIESEIPPIVKIKIEEDFQRLSEELRLDEKNIASIFPMSDIELGMLYASSINGNNGVYHDQFFFPVPTSNFQQDLFTEAMTVLTKKHEILRTAYDLENYSEPVHLVYNSIKTQLGFEDISNENKEDQHHKIQTFMIQERTENPFEITKPGLWRMKIYKTAQNEWHLLFQFHHAILDGWSVASLMTELNNTYVAILEKREIPSLKRLSLTYKEYVFEQRCIKKSESHNLYWANMLEDYKRLDIFTEEIVVKNTDFVLNGDRYNALQEFSVNQSISLKTITFAAYLYTLQMLTYDNDVVAGIVTSGRPLSEDGDKVLGCFLNTIPFRIKRTEGSILQFVKEINQLINIQKQFEGISLFELHTRFSKSNREENPFFDTMFNYIDFHIYNELDLKHIEEIKESQFDDISFEATNTFLDLFVRPIGNGIKVSWRQQRKLKDGITIAKLQNYYTAFLDILIKQPENILDRNFIISAEEKEELLTRFNDTEYLHANQDTIISLFEDQVKRTPESIAVLFENKSLTYNELNQKANQLGSYLRDKFNIKPNDLIGIRLDRNEKMILAIFGILKSGGAYVPIDTAYPQERIDYIEKDSNCKLILDHEELELFYANQERFSKSNLENISSPQDLAYVIYTSGTTGNPKGVMVEHRNTVELIQWSDKLFDSDAFDIVFAATSYCFDLSVYEMFYTLSIGKKLRVLQHGLEIRDFIEKEDKILINTVPSVVREILEEGVSWNKVAILNMAGEPISYDILQRLPLETAEVYNLYGPTEDTTYSTYFKIDRKDYLSIPIGKPITNTQTYIVDEQLKLVPVGIPGKIYLSGAGITRGYLNKPELTAEKFIENPFKPGTKMYDTGDLGAWLPDGNIEFLGRKDQQVKIRGFRIELGEIEARIIDYSESLKQVVVVAKEIKGEKVLVAYYVSVSNTIDKSELRSYLAQNLPDYMIPGFYVELVSMPLNSNGKVDRKLLPDITGEDIIRKEYTAPRNEVEKKMVEIWQQVLGIEKIGIDDNFYEVGGNSLMSIQVAARLKKEGYILPVLKILKYPKINELAQHLEKEDVVLVDVDELNVYKERIALSENQKVYTNDGIYEHPIQYFTFELTPFDKEKFAKTIFKIFELIPELRIKIIKDGDENYQELIPIAEFTPHVIYNLTNLADRKNIQEYLLKAKNKPFELDKGDMCHIDICHDDVNAIVQITIHHIITDFQSNNMLMQYIHDQYNGNENSISLKVGGNGIFAKIQKKYIDSAYFKKSLENRIVSLSDILENNQSNDLLTHPFDRKAETESKKILVKIGEIELNEIKQFCRSNGILLSNYILSYCLKNYIRMNSTFLIEITVNSRDTQLMGFDLENRIGQFTNTIPVPVRLENSASMEITASEIQRNYLVSKEYQQIPYGLLNQAFYNKNNFKLSQFTLGSFNNLDLSGTQNPDIELDNNEIKVTNLLRKQNYPLEIKSSMFDNGLIIEINTESRFAKLPKNQEKFLSTEK</sequence>
<dbReference type="InterPro" id="IPR020806">
    <property type="entry name" value="PKS_PP-bd"/>
</dbReference>
<dbReference type="InterPro" id="IPR045851">
    <property type="entry name" value="AMP-bd_C_sf"/>
</dbReference>
<evidence type="ECO:0000256" key="3">
    <source>
        <dbReference type="ARBA" id="ARBA00022553"/>
    </source>
</evidence>
<dbReference type="InterPro" id="IPR041464">
    <property type="entry name" value="TubC_N"/>
</dbReference>
<evidence type="ECO:0000313" key="6">
    <source>
        <dbReference type="Proteomes" id="UP001430919"/>
    </source>
</evidence>
<dbReference type="InterPro" id="IPR000873">
    <property type="entry name" value="AMP-dep_synth/lig_dom"/>
</dbReference>
<dbReference type="SMART" id="SM00823">
    <property type="entry name" value="PKS_PP"/>
    <property type="match status" value="2"/>
</dbReference>